<dbReference type="PANTHER" id="PTHR42803">
    <property type="entry name" value="ACYL-COA DEHYDROGENASE"/>
    <property type="match status" value="1"/>
</dbReference>
<dbReference type="Gene3D" id="2.40.110.20">
    <property type="match status" value="1"/>
</dbReference>
<evidence type="ECO:0000259" key="7">
    <source>
        <dbReference type="Pfam" id="PF00441"/>
    </source>
</evidence>
<dbReference type="InterPro" id="IPR036250">
    <property type="entry name" value="AcylCo_DH-like_C"/>
</dbReference>
<dbReference type="InterPro" id="IPR052166">
    <property type="entry name" value="Diverse_Acyl-CoA_DH"/>
</dbReference>
<evidence type="ECO:0000259" key="8">
    <source>
        <dbReference type="Pfam" id="PF02770"/>
    </source>
</evidence>
<accession>A0ABU2JD91</accession>
<feature type="domain" description="Acyl-CoA oxidase/dehydrogenase middle" evidence="8">
    <location>
        <begin position="162"/>
        <end position="270"/>
    </location>
</feature>
<protein>
    <submittedName>
        <fullName evidence="10">Acyl-CoA dehydrogenase</fullName>
    </submittedName>
</protein>
<dbReference type="Gene3D" id="1.20.140.10">
    <property type="entry name" value="Butyryl-CoA Dehydrogenase, subunit A, domain 3"/>
    <property type="match status" value="1"/>
</dbReference>
<dbReference type="Pfam" id="PF02770">
    <property type="entry name" value="Acyl-CoA_dh_M"/>
    <property type="match status" value="1"/>
</dbReference>
<evidence type="ECO:0000256" key="3">
    <source>
        <dbReference type="ARBA" id="ARBA00022630"/>
    </source>
</evidence>
<dbReference type="SUPFAM" id="SSF56645">
    <property type="entry name" value="Acyl-CoA dehydrogenase NM domain-like"/>
    <property type="match status" value="1"/>
</dbReference>
<evidence type="ECO:0000256" key="6">
    <source>
        <dbReference type="RuleBase" id="RU362125"/>
    </source>
</evidence>
<comment type="cofactor">
    <cofactor evidence="1 6">
        <name>FAD</name>
        <dbReference type="ChEBI" id="CHEBI:57692"/>
    </cofactor>
</comment>
<name>A0ABU2JD91_9ACTN</name>
<proteinExistence type="inferred from homology"/>
<evidence type="ECO:0000256" key="4">
    <source>
        <dbReference type="ARBA" id="ARBA00022827"/>
    </source>
</evidence>
<sequence length="630" mass="68618">MGHYKSNLRDIEFNLFEVLGTGDRLGKGPFADIDAETARDILAEVRTLAEGPLADSYVDSDRNPPVFDPATNSVMMPAAFKKSYKVWQDAEWWRLECTPAYGGTLAPRSLVWSIGEMVLGANPAVWMFNCGPAFANIIHELGTPEQQAIGQLMVDRLWGATMVLTEPDAGSDVGAGRTKASRQDDGSWHIEGVKRFITSAEHDMSENIIHYVLARPEGAGPGTKGLSLFIVPKYDFDWQTGELGTRNGAMVTNVEHKMGLKASTTCEMRFGETIPAKGWLLGEVHDGIAQMFKVIEHARMMVGSKAYAELSAGYLAALEYAKTRIQSADLTRSGDKSAPRVAIINHPDVRRQLMTQKAYAEGLRAVALYAASVQDKIQVAEFEKGNEVPGGLADGEASAGEKAKRQASVDERLNDLLLPIVKGVSSERSYEQLGQSLQVFGGSGYLQDYPLEQYIRDNKIDSLYEGTTAIQGQDFFFRKIVRDKGTALGALSAEIQATLDSIGDEARLKVEGEAVGKALSEVGTMVGAMIGQLTSTQDDIRNIYKVGLNTTRLLLSAGDLVIGWLLLRQALVALEKLDGNGLSASDKAFYEGKLAVARFFANNVLPELVSRRKIVEGTDNAIMDVSEDVF</sequence>
<comment type="caution">
    <text evidence="10">The sequence shown here is derived from an EMBL/GenBank/DDBJ whole genome shotgun (WGS) entry which is preliminary data.</text>
</comment>
<dbReference type="InterPro" id="IPR006091">
    <property type="entry name" value="Acyl-CoA_Oxase/DH_mid-dom"/>
</dbReference>
<keyword evidence="3 6" id="KW-0285">Flavoprotein</keyword>
<dbReference type="InterPro" id="IPR025878">
    <property type="entry name" value="Acyl-CoA_dh-like_C_dom"/>
</dbReference>
<dbReference type="PANTHER" id="PTHR42803:SF1">
    <property type="entry name" value="BROAD-SPECIFICITY LINEAR ACYL-COA DEHYDROGENASE FADE5"/>
    <property type="match status" value="1"/>
</dbReference>
<keyword evidence="4 6" id="KW-0274">FAD</keyword>
<evidence type="ECO:0000313" key="11">
    <source>
        <dbReference type="Proteomes" id="UP001183176"/>
    </source>
</evidence>
<dbReference type="RefSeq" id="WP_311424044.1">
    <property type="nucleotide sequence ID" value="NZ_JAVREH010000024.1"/>
</dbReference>
<dbReference type="EMBL" id="JAVREH010000024">
    <property type="protein sequence ID" value="MDT0262897.1"/>
    <property type="molecule type" value="Genomic_DNA"/>
</dbReference>
<evidence type="ECO:0000256" key="1">
    <source>
        <dbReference type="ARBA" id="ARBA00001974"/>
    </source>
</evidence>
<reference evidence="11" key="1">
    <citation type="submission" date="2023-07" db="EMBL/GenBank/DDBJ databases">
        <title>30 novel species of actinomycetes from the DSMZ collection.</title>
        <authorList>
            <person name="Nouioui I."/>
        </authorList>
    </citation>
    <scope>NUCLEOTIDE SEQUENCE [LARGE SCALE GENOMIC DNA]</scope>
    <source>
        <strain evidence="11">DSM 44399</strain>
    </source>
</reference>
<dbReference type="SUPFAM" id="SSF47203">
    <property type="entry name" value="Acyl-CoA dehydrogenase C-terminal domain-like"/>
    <property type="match status" value="1"/>
</dbReference>
<dbReference type="InterPro" id="IPR009100">
    <property type="entry name" value="AcylCoA_DH/oxidase_NM_dom_sf"/>
</dbReference>
<organism evidence="10 11">
    <name type="scientific">Jatrophihabitans lederbergiae</name>
    <dbReference type="NCBI Taxonomy" id="3075547"/>
    <lineage>
        <taxon>Bacteria</taxon>
        <taxon>Bacillati</taxon>
        <taxon>Actinomycetota</taxon>
        <taxon>Actinomycetes</taxon>
        <taxon>Jatrophihabitantales</taxon>
        <taxon>Jatrophihabitantaceae</taxon>
        <taxon>Jatrophihabitans</taxon>
    </lineage>
</organism>
<feature type="domain" description="Acyl-CoA dehydrogenase/oxidase C-terminal" evidence="7">
    <location>
        <begin position="416"/>
        <end position="472"/>
    </location>
</feature>
<comment type="similarity">
    <text evidence="2 6">Belongs to the acyl-CoA dehydrogenase family.</text>
</comment>
<evidence type="ECO:0000256" key="5">
    <source>
        <dbReference type="ARBA" id="ARBA00023002"/>
    </source>
</evidence>
<keyword evidence="11" id="KW-1185">Reference proteome</keyword>
<dbReference type="InterPro" id="IPR009075">
    <property type="entry name" value="AcylCo_DH/oxidase_C"/>
</dbReference>
<evidence type="ECO:0000313" key="10">
    <source>
        <dbReference type="EMBL" id="MDT0262897.1"/>
    </source>
</evidence>
<keyword evidence="5 6" id="KW-0560">Oxidoreductase</keyword>
<evidence type="ECO:0000256" key="2">
    <source>
        <dbReference type="ARBA" id="ARBA00009347"/>
    </source>
</evidence>
<dbReference type="Pfam" id="PF00441">
    <property type="entry name" value="Acyl-CoA_dh_1"/>
    <property type="match status" value="1"/>
</dbReference>
<gene>
    <name evidence="10" type="ORF">RM423_15990</name>
</gene>
<dbReference type="Proteomes" id="UP001183176">
    <property type="component" value="Unassembled WGS sequence"/>
</dbReference>
<feature type="domain" description="Acetyl-CoA dehydrogenase-like C-terminal" evidence="9">
    <location>
        <begin position="492"/>
        <end position="625"/>
    </location>
</feature>
<evidence type="ECO:0000259" key="9">
    <source>
        <dbReference type="Pfam" id="PF12806"/>
    </source>
</evidence>
<dbReference type="Pfam" id="PF12806">
    <property type="entry name" value="Acyl-CoA_dh_C"/>
    <property type="match status" value="1"/>
</dbReference>